<protein>
    <submittedName>
        <fullName evidence="1">Uncharacterized protein</fullName>
    </submittedName>
</protein>
<sequence>MEQVHAASATAASNRRASLLAMSPERCIIVHRGSPRLQTVAQVARIHGTHIELMGKLNFGSRHGDHVEMAALSNNQFLVAYSDGSQRDTCYMMLGSLWDDMLQSFTPPLMMEPSGCSSLSVAALSPSSAVVAFNSNTASSRGAPVVLVAEVKGQLITLSEKTEVGERLDGFVTVPLSSSRFLLVYRNLRLQAAAARVGRVVAAAAPDDGDGGRDEDGDAAGLQAAVGDEVPLPTTGRTLTYLSAARMSLARAVVVFADAAEGHVVLVDAAGDSLTPHTPAPFSSEKPLSVSLSVLSDDSFVIGFYTGDPWRAKVVKGAVLSSGHVALVESRLPVEQPKNTHMVALSSHSFLATYHEGSNSGAGAAVVGAFPRGFGIASSSGEEGETVGVRLGGISSSHMSLRTGECYYAGADGSLTTSATGQRVGLAVSANDVLMGSC</sequence>
<name>A0A061RGX0_9CHLO</name>
<gene>
    <name evidence="1" type="ORF">TSPGSL018_373</name>
</gene>
<organism evidence="1">
    <name type="scientific">Tetraselmis sp. GSL018</name>
    <dbReference type="NCBI Taxonomy" id="582737"/>
    <lineage>
        <taxon>Eukaryota</taxon>
        <taxon>Viridiplantae</taxon>
        <taxon>Chlorophyta</taxon>
        <taxon>core chlorophytes</taxon>
        <taxon>Chlorodendrophyceae</taxon>
        <taxon>Chlorodendrales</taxon>
        <taxon>Chlorodendraceae</taxon>
        <taxon>Tetraselmis</taxon>
    </lineage>
</organism>
<accession>A0A061RGX0</accession>
<reference evidence="1" key="1">
    <citation type="submission" date="2014-05" db="EMBL/GenBank/DDBJ databases">
        <title>The transcriptome of the halophilic microalga Tetraselmis sp. GSL018 isolated from the Great Salt Lake, Utah.</title>
        <authorList>
            <person name="Jinkerson R.E."/>
            <person name="D'Adamo S."/>
            <person name="Posewitz M.C."/>
        </authorList>
    </citation>
    <scope>NUCLEOTIDE SEQUENCE</scope>
    <source>
        <strain evidence="1">GSL018</strain>
    </source>
</reference>
<dbReference type="EMBL" id="GBEZ01013874">
    <property type="protein sequence ID" value="JAC72152.1"/>
    <property type="molecule type" value="Transcribed_RNA"/>
</dbReference>
<proteinExistence type="predicted"/>
<evidence type="ECO:0000313" key="1">
    <source>
        <dbReference type="EMBL" id="JAC72152.1"/>
    </source>
</evidence>
<dbReference type="AlphaFoldDB" id="A0A061RGX0"/>